<protein>
    <submittedName>
        <fullName evidence="2">Beta-lactamase</fullName>
    </submittedName>
</protein>
<evidence type="ECO:0000313" key="2">
    <source>
        <dbReference type="EMBL" id="AEE54261.1"/>
    </source>
</evidence>
<gene>
    <name evidence="2" type="ordered locus">Halhy_6443</name>
</gene>
<dbReference type="SUPFAM" id="SSF56601">
    <property type="entry name" value="beta-lactamase/transpeptidase-like"/>
    <property type="match status" value="1"/>
</dbReference>
<evidence type="ECO:0000313" key="3">
    <source>
        <dbReference type="Proteomes" id="UP000008461"/>
    </source>
</evidence>
<dbReference type="Proteomes" id="UP000008461">
    <property type="component" value="Chromosome"/>
</dbReference>
<reference evidence="2 3" key="1">
    <citation type="journal article" date="2011" name="Stand. Genomic Sci.">
        <title>Complete genome sequence of Haliscomenobacter hydrossis type strain (O).</title>
        <authorList>
            <consortium name="US DOE Joint Genome Institute (JGI-PGF)"/>
            <person name="Daligault H."/>
            <person name="Lapidus A."/>
            <person name="Zeytun A."/>
            <person name="Nolan M."/>
            <person name="Lucas S."/>
            <person name="Del Rio T.G."/>
            <person name="Tice H."/>
            <person name="Cheng J.F."/>
            <person name="Tapia R."/>
            <person name="Han C."/>
            <person name="Goodwin L."/>
            <person name="Pitluck S."/>
            <person name="Liolios K."/>
            <person name="Pagani I."/>
            <person name="Ivanova N."/>
            <person name="Huntemann M."/>
            <person name="Mavromatis K."/>
            <person name="Mikhailova N."/>
            <person name="Pati A."/>
            <person name="Chen A."/>
            <person name="Palaniappan K."/>
            <person name="Land M."/>
            <person name="Hauser L."/>
            <person name="Brambilla E.M."/>
            <person name="Rohde M."/>
            <person name="Verbarg S."/>
            <person name="Goker M."/>
            <person name="Bristow J."/>
            <person name="Eisen J.A."/>
            <person name="Markowitz V."/>
            <person name="Hugenholtz P."/>
            <person name="Kyrpides N.C."/>
            <person name="Klenk H.P."/>
            <person name="Woyke T."/>
        </authorList>
    </citation>
    <scope>NUCLEOTIDE SEQUENCE [LARGE SCALE GENOMIC DNA]</scope>
    <source>
        <strain evidence="3">ATCC 27775 / DSM 1100 / LMG 10767 / O</strain>
    </source>
</reference>
<proteinExistence type="predicted"/>
<dbReference type="InterPro" id="IPR001466">
    <property type="entry name" value="Beta-lactam-related"/>
</dbReference>
<accession>F4KR74</accession>
<dbReference type="PANTHER" id="PTHR46825:SF9">
    <property type="entry name" value="BETA-LACTAMASE-RELATED DOMAIN-CONTAINING PROTEIN"/>
    <property type="match status" value="1"/>
</dbReference>
<organism evidence="2 3">
    <name type="scientific">Haliscomenobacter hydrossis (strain ATCC 27775 / DSM 1100 / LMG 10767 / O)</name>
    <dbReference type="NCBI Taxonomy" id="760192"/>
    <lineage>
        <taxon>Bacteria</taxon>
        <taxon>Pseudomonadati</taxon>
        <taxon>Bacteroidota</taxon>
        <taxon>Saprospiria</taxon>
        <taxon>Saprospirales</taxon>
        <taxon>Haliscomenobacteraceae</taxon>
        <taxon>Haliscomenobacter</taxon>
    </lineage>
</organism>
<dbReference type="Pfam" id="PF00144">
    <property type="entry name" value="Beta-lactamase"/>
    <property type="match status" value="1"/>
</dbReference>
<dbReference type="HOGENOM" id="CLU_651754_0_0_10"/>
<dbReference type="RefSeq" id="WP_013768779.1">
    <property type="nucleotide sequence ID" value="NC_015510.1"/>
</dbReference>
<keyword evidence="3" id="KW-1185">Reference proteome</keyword>
<dbReference type="KEGG" id="hhy:Halhy_6443"/>
<dbReference type="OrthoDB" id="912546at2"/>
<dbReference type="Gene3D" id="3.40.710.10">
    <property type="entry name" value="DD-peptidase/beta-lactamase superfamily"/>
    <property type="match status" value="1"/>
</dbReference>
<dbReference type="AlphaFoldDB" id="F4KR74"/>
<reference key="2">
    <citation type="submission" date="2011-04" db="EMBL/GenBank/DDBJ databases">
        <title>Complete sequence of chromosome of Haliscomenobacter hydrossis DSM 1100.</title>
        <authorList>
            <consortium name="US DOE Joint Genome Institute (JGI-PGF)"/>
            <person name="Lucas S."/>
            <person name="Han J."/>
            <person name="Lapidus A."/>
            <person name="Bruce D."/>
            <person name="Goodwin L."/>
            <person name="Pitluck S."/>
            <person name="Peters L."/>
            <person name="Kyrpides N."/>
            <person name="Mavromatis K."/>
            <person name="Ivanova N."/>
            <person name="Ovchinnikova G."/>
            <person name="Pagani I."/>
            <person name="Daligault H."/>
            <person name="Detter J.C."/>
            <person name="Han C."/>
            <person name="Land M."/>
            <person name="Hauser L."/>
            <person name="Markowitz V."/>
            <person name="Cheng J.-F."/>
            <person name="Hugenholtz P."/>
            <person name="Woyke T."/>
            <person name="Wu D."/>
            <person name="Verbarg S."/>
            <person name="Frueling A."/>
            <person name="Brambilla E."/>
            <person name="Klenk H.-P."/>
            <person name="Eisen J.A."/>
        </authorList>
    </citation>
    <scope>NUCLEOTIDE SEQUENCE</scope>
    <source>
        <strain>DSM 1100</strain>
    </source>
</reference>
<sequence>MQQPHSFLKKITIAILIGLCGTGALQAQHLNYLNTSKEAKTLDLKKFSAHLSNTYRDSSVGWAYTIWKKGKLRYDQSGGFKITPADRLNKEGLPFLSSTRIHVASMSKTVTAFAIAQLVDQQKLKWDDRVKTYLPAYWNLHPDFENLTILDLVAMRSGLDGPLDALSSSTASLKRLMEKGPNPEKRGKFNYQNTSYGLLRIVIGYATGYKELQPAADSLVVGTVTANLYKTFVNQSLFKPAGIHAADCSITDLEPAFQYPFPYANEPGELTGWTGQSNLNDLSEYAGGFGWYLSSMDAAKLINAAFVDKKLLSTNALTTLFKLDYPFKIRKNAYGEHFGSGGDWGHPTQNNGWRGIHAYYYCFPEDIVVTVFVNSGDSSPTVRVIRAYEQAFK</sequence>
<dbReference type="EMBL" id="CP002691">
    <property type="protein sequence ID" value="AEE54261.1"/>
    <property type="molecule type" value="Genomic_DNA"/>
</dbReference>
<evidence type="ECO:0000259" key="1">
    <source>
        <dbReference type="Pfam" id="PF00144"/>
    </source>
</evidence>
<dbReference type="InterPro" id="IPR050491">
    <property type="entry name" value="AmpC-like"/>
</dbReference>
<dbReference type="InterPro" id="IPR012338">
    <property type="entry name" value="Beta-lactam/transpept-like"/>
</dbReference>
<dbReference type="eggNOG" id="COG1680">
    <property type="taxonomic scope" value="Bacteria"/>
</dbReference>
<dbReference type="STRING" id="760192.Halhy_6443"/>
<name>F4KR74_HALH1</name>
<dbReference type="PANTHER" id="PTHR46825">
    <property type="entry name" value="D-ALANYL-D-ALANINE-CARBOXYPEPTIDASE/ENDOPEPTIDASE AMPH"/>
    <property type="match status" value="1"/>
</dbReference>
<feature type="domain" description="Beta-lactamase-related" evidence="1">
    <location>
        <begin position="60"/>
        <end position="382"/>
    </location>
</feature>